<evidence type="ECO:0008006" key="4">
    <source>
        <dbReference type="Google" id="ProtNLM"/>
    </source>
</evidence>
<proteinExistence type="predicted"/>
<accession>A0A0G1S0C0</accession>
<comment type="caution">
    <text evidence="2">The sequence shown here is derived from an EMBL/GenBank/DDBJ whole genome shotgun (WGS) entry which is preliminary data.</text>
</comment>
<organism evidence="2 3">
    <name type="scientific">Candidatus Amesbacteria bacterium GW2011_GWC1_47_15</name>
    <dbReference type="NCBI Taxonomy" id="1618364"/>
    <lineage>
        <taxon>Bacteria</taxon>
        <taxon>Candidatus Amesiibacteriota</taxon>
    </lineage>
</organism>
<name>A0A0G1S0C0_9BACT</name>
<keyword evidence="1" id="KW-0812">Transmembrane</keyword>
<keyword evidence="1" id="KW-1133">Transmembrane helix</keyword>
<gene>
    <name evidence="2" type="ORF">UX86_C0038G0004</name>
</gene>
<protein>
    <recommendedName>
        <fullName evidence="4">DUF1648 domain-containing protein</fullName>
    </recommendedName>
</protein>
<sequence length="116" mass="12751">MEREFWEKMAVTLALWNVVFMAALGAITVGVALLFGKQLPPQIPLFYSRPWGEEQLAPPIRLLIPVLFALATGFVMRMMAAAVKQETVLAAMMLATSLAVQIIIALGLLRIIILVT</sequence>
<evidence type="ECO:0000313" key="3">
    <source>
        <dbReference type="Proteomes" id="UP000034502"/>
    </source>
</evidence>
<feature type="transmembrane region" description="Helical" evidence="1">
    <location>
        <begin position="56"/>
        <end position="76"/>
    </location>
</feature>
<dbReference type="STRING" id="1618364.UX86_C0038G0004"/>
<keyword evidence="1" id="KW-0472">Membrane</keyword>
<evidence type="ECO:0000256" key="1">
    <source>
        <dbReference type="SAM" id="Phobius"/>
    </source>
</evidence>
<dbReference type="AlphaFoldDB" id="A0A0G1S0C0"/>
<dbReference type="Proteomes" id="UP000034502">
    <property type="component" value="Unassembled WGS sequence"/>
</dbReference>
<dbReference type="EMBL" id="LCNU01000038">
    <property type="protein sequence ID" value="KKU62969.1"/>
    <property type="molecule type" value="Genomic_DNA"/>
</dbReference>
<feature type="transmembrane region" description="Helical" evidence="1">
    <location>
        <begin position="12"/>
        <end position="36"/>
    </location>
</feature>
<reference evidence="2 3" key="1">
    <citation type="journal article" date="2015" name="Nature">
        <title>rRNA introns, odd ribosomes, and small enigmatic genomes across a large radiation of phyla.</title>
        <authorList>
            <person name="Brown C.T."/>
            <person name="Hug L.A."/>
            <person name="Thomas B.C."/>
            <person name="Sharon I."/>
            <person name="Castelle C.J."/>
            <person name="Singh A."/>
            <person name="Wilkins M.J."/>
            <person name="Williams K.H."/>
            <person name="Banfield J.F."/>
        </authorList>
    </citation>
    <scope>NUCLEOTIDE SEQUENCE [LARGE SCALE GENOMIC DNA]</scope>
</reference>
<evidence type="ECO:0000313" key="2">
    <source>
        <dbReference type="EMBL" id="KKU62969.1"/>
    </source>
</evidence>
<feature type="transmembrane region" description="Helical" evidence="1">
    <location>
        <begin position="88"/>
        <end position="113"/>
    </location>
</feature>